<evidence type="ECO:0000313" key="1">
    <source>
        <dbReference type="EMBL" id="KHG27695.1"/>
    </source>
</evidence>
<gene>
    <name evidence="1" type="ORF">F383_33963</name>
</gene>
<dbReference type="GO" id="GO:0016874">
    <property type="term" value="F:ligase activity"/>
    <property type="evidence" value="ECO:0007669"/>
    <property type="project" value="UniProtKB-KW"/>
</dbReference>
<keyword evidence="2" id="KW-1185">Reference proteome</keyword>
<reference evidence="2" key="1">
    <citation type="submission" date="2014-09" db="EMBL/GenBank/DDBJ databases">
        <authorList>
            <person name="Mudge J."/>
            <person name="Ramaraj T."/>
            <person name="Lindquist I.E."/>
            <person name="Bharti A.K."/>
            <person name="Sundararajan A."/>
            <person name="Cameron C.T."/>
            <person name="Woodward J.E."/>
            <person name="May G.D."/>
            <person name="Brubaker C."/>
            <person name="Broadhvest J."/>
            <person name="Wilkins T.A."/>
        </authorList>
    </citation>
    <scope>NUCLEOTIDE SEQUENCE</scope>
    <source>
        <strain evidence="2">cv. AKA8401</strain>
    </source>
</reference>
<sequence length="78" mass="8706">MCCGYLTACVSNQRSYILINSLCEQTLRDFDASDGIPSVQRVYSASLGWRSSEILSHYQVIMLGKRTQTFESMACIGT</sequence>
<dbReference type="EMBL" id="KN442105">
    <property type="protein sequence ID" value="KHG27695.1"/>
    <property type="molecule type" value="Genomic_DNA"/>
</dbReference>
<protein>
    <submittedName>
        <fullName evidence="1">Leucine--tRNA ligase</fullName>
    </submittedName>
</protein>
<organism evidence="1 2">
    <name type="scientific">Gossypium arboreum</name>
    <name type="common">Tree cotton</name>
    <name type="synonym">Gossypium nanking</name>
    <dbReference type="NCBI Taxonomy" id="29729"/>
    <lineage>
        <taxon>Eukaryota</taxon>
        <taxon>Viridiplantae</taxon>
        <taxon>Streptophyta</taxon>
        <taxon>Embryophyta</taxon>
        <taxon>Tracheophyta</taxon>
        <taxon>Spermatophyta</taxon>
        <taxon>Magnoliopsida</taxon>
        <taxon>eudicotyledons</taxon>
        <taxon>Gunneridae</taxon>
        <taxon>Pentapetalae</taxon>
        <taxon>rosids</taxon>
        <taxon>malvids</taxon>
        <taxon>Malvales</taxon>
        <taxon>Malvaceae</taxon>
        <taxon>Malvoideae</taxon>
        <taxon>Gossypium</taxon>
    </lineage>
</organism>
<dbReference type="AlphaFoldDB" id="A0A0B0PRR1"/>
<proteinExistence type="predicted"/>
<evidence type="ECO:0000313" key="2">
    <source>
        <dbReference type="Proteomes" id="UP000032142"/>
    </source>
</evidence>
<dbReference type="Proteomes" id="UP000032142">
    <property type="component" value="Unassembled WGS sequence"/>
</dbReference>
<name>A0A0B0PRR1_GOSAR</name>
<keyword evidence="1" id="KW-0436">Ligase</keyword>
<accession>A0A0B0PRR1</accession>